<evidence type="ECO:0000313" key="1">
    <source>
        <dbReference type="EMBL" id="KAK1142417.1"/>
    </source>
</evidence>
<name>A0ACC3AXF8_9EURO</name>
<sequence length="317" mass="36464">MSSEKMDIATFEMPKLPAVMTQHNKPRRFIHVIQAVLGMLCLYSLIVTHDTYIANLSVPTIHHSPSAVGKVTMLYDDSPFLERALDTHRDHSHRQGYPLSVRRNSVFGGGWNKYAVLLSAIVQELEKPLNQRVKWMFWFDSNTILMNPNMPLETFLPPPEFSHVHLLLTKDWNGIKNHVFFLRVHPWSIKLLSAAIAYPATHDPVSSDLSALDNAVQENDYFSRSVVYCPLRWFNAYTRTADDEGWRAGSSPHFQIHPGDLLVNFPRTPYQQLNESMLPYLDLAERHEKRWEPNVEGTGYVEEVARFWKSIHGSPAD</sequence>
<comment type="caution">
    <text evidence="1">The sequence shown here is derived from an EMBL/GenBank/DDBJ whole genome shotgun (WGS) entry which is preliminary data.</text>
</comment>
<accession>A0ACC3AXF8</accession>
<gene>
    <name evidence="1" type="ORF">N8T08_007969</name>
</gene>
<evidence type="ECO:0000313" key="2">
    <source>
        <dbReference type="Proteomes" id="UP001177260"/>
    </source>
</evidence>
<dbReference type="Proteomes" id="UP001177260">
    <property type="component" value="Unassembled WGS sequence"/>
</dbReference>
<protein>
    <submittedName>
        <fullName evidence="1">Uncharacterized protein</fullName>
    </submittedName>
</protein>
<reference evidence="1 2" key="1">
    <citation type="journal article" date="2023" name="ACS Omega">
        <title>Identification of the Neoaspergillic Acid Biosynthesis Gene Cluster by Establishing an In Vitro CRISPR-Ribonucleoprotein Genetic System in Aspergillus melleus.</title>
        <authorList>
            <person name="Yuan B."/>
            <person name="Grau M.F."/>
            <person name="Murata R.M."/>
            <person name="Torok T."/>
            <person name="Venkateswaran K."/>
            <person name="Stajich J.E."/>
            <person name="Wang C.C.C."/>
        </authorList>
    </citation>
    <scope>NUCLEOTIDE SEQUENCE [LARGE SCALE GENOMIC DNA]</scope>
    <source>
        <strain evidence="1 2">IMV 1140</strain>
    </source>
</reference>
<keyword evidence="2" id="KW-1185">Reference proteome</keyword>
<organism evidence="1 2">
    <name type="scientific">Aspergillus melleus</name>
    <dbReference type="NCBI Taxonomy" id="138277"/>
    <lineage>
        <taxon>Eukaryota</taxon>
        <taxon>Fungi</taxon>
        <taxon>Dikarya</taxon>
        <taxon>Ascomycota</taxon>
        <taxon>Pezizomycotina</taxon>
        <taxon>Eurotiomycetes</taxon>
        <taxon>Eurotiomycetidae</taxon>
        <taxon>Eurotiales</taxon>
        <taxon>Aspergillaceae</taxon>
        <taxon>Aspergillus</taxon>
        <taxon>Aspergillus subgen. Circumdati</taxon>
    </lineage>
</organism>
<dbReference type="EMBL" id="JAOPJF010000051">
    <property type="protein sequence ID" value="KAK1142417.1"/>
    <property type="molecule type" value="Genomic_DNA"/>
</dbReference>
<proteinExistence type="predicted"/>